<evidence type="ECO:0000259" key="2">
    <source>
        <dbReference type="Pfam" id="PF03703"/>
    </source>
</evidence>
<evidence type="ECO:0000313" key="4">
    <source>
        <dbReference type="Proteomes" id="UP000306192"/>
    </source>
</evidence>
<sequence>MRETPQNPLDFTAVLHDEQPERVVARYRAHGRRLFWPVLVLVAVAGASGYFLGRFAESWQNDAALGGAILVVFVAVLLPVVSWLARRYTLTTRRVIVTRGLFVRQRHEVSLRRGFDVTVSRRGLQAVFRSGDVTIHSGSEHPLVLSDVPDANLIVSAITTLGEQSNRPSFNS</sequence>
<dbReference type="OrthoDB" id="4990503at2"/>
<keyword evidence="4" id="KW-1185">Reference proteome</keyword>
<protein>
    <submittedName>
        <fullName evidence="3">PH domain-containing protein</fullName>
    </submittedName>
</protein>
<dbReference type="AlphaFoldDB" id="A0A4T2C2Y9"/>
<reference evidence="3 4" key="1">
    <citation type="journal article" date="2019" name="Microorganisms">
        <title>Systematic Affiliation and Genome Analysis of Subtercola vilae DB165(T) with Particular Emphasis on Cold Adaptation of an Isolate from a High-Altitude Cold Volcano Lake.</title>
        <authorList>
            <person name="Villalobos A.S."/>
            <person name="Wiese J."/>
            <person name="Imhoff J.F."/>
            <person name="Dorador C."/>
            <person name="Keller A."/>
            <person name="Hentschel U."/>
        </authorList>
    </citation>
    <scope>NUCLEOTIDE SEQUENCE [LARGE SCALE GENOMIC DNA]</scope>
    <source>
        <strain evidence="3 4">DB165</strain>
    </source>
</reference>
<evidence type="ECO:0000313" key="3">
    <source>
        <dbReference type="EMBL" id="TIH37792.1"/>
    </source>
</evidence>
<keyword evidence="1" id="KW-1133">Transmembrane helix</keyword>
<organism evidence="3 4">
    <name type="scientific">Subtercola vilae</name>
    <dbReference type="NCBI Taxonomy" id="2056433"/>
    <lineage>
        <taxon>Bacteria</taxon>
        <taxon>Bacillati</taxon>
        <taxon>Actinomycetota</taxon>
        <taxon>Actinomycetes</taxon>
        <taxon>Micrococcales</taxon>
        <taxon>Microbacteriaceae</taxon>
        <taxon>Subtercola</taxon>
    </lineage>
</organism>
<dbReference type="EMBL" id="QYRT01000010">
    <property type="protein sequence ID" value="TIH37792.1"/>
    <property type="molecule type" value="Genomic_DNA"/>
</dbReference>
<dbReference type="Pfam" id="PF03703">
    <property type="entry name" value="bPH_2"/>
    <property type="match status" value="1"/>
</dbReference>
<comment type="caution">
    <text evidence="3">The sequence shown here is derived from an EMBL/GenBank/DDBJ whole genome shotgun (WGS) entry which is preliminary data.</text>
</comment>
<dbReference type="InterPro" id="IPR005182">
    <property type="entry name" value="YdbS-like_PH"/>
</dbReference>
<dbReference type="PANTHER" id="PTHR37938:SF1">
    <property type="entry name" value="BLL0215 PROTEIN"/>
    <property type="match status" value="1"/>
</dbReference>
<keyword evidence="1" id="KW-0472">Membrane</keyword>
<proteinExistence type="predicted"/>
<dbReference type="Proteomes" id="UP000306192">
    <property type="component" value="Unassembled WGS sequence"/>
</dbReference>
<feature type="domain" description="YdbS-like PH" evidence="2">
    <location>
        <begin position="83"/>
        <end position="152"/>
    </location>
</feature>
<dbReference type="RefSeq" id="WP_136641612.1">
    <property type="nucleotide sequence ID" value="NZ_QYRT01000010.1"/>
</dbReference>
<gene>
    <name evidence="3" type="ORF">D4765_07195</name>
</gene>
<dbReference type="PANTHER" id="PTHR37938">
    <property type="entry name" value="BLL0215 PROTEIN"/>
    <property type="match status" value="1"/>
</dbReference>
<accession>A0A4T2C2Y9</accession>
<feature type="transmembrane region" description="Helical" evidence="1">
    <location>
        <begin position="64"/>
        <end position="85"/>
    </location>
</feature>
<keyword evidence="1" id="KW-0812">Transmembrane</keyword>
<name>A0A4T2C2Y9_9MICO</name>
<feature type="transmembrane region" description="Helical" evidence="1">
    <location>
        <begin position="34"/>
        <end position="52"/>
    </location>
</feature>
<evidence type="ECO:0000256" key="1">
    <source>
        <dbReference type="SAM" id="Phobius"/>
    </source>
</evidence>